<protein>
    <recommendedName>
        <fullName evidence="3">Lipoprotein</fullName>
    </recommendedName>
</protein>
<gene>
    <name evidence="1" type="ORF">CH367_05250</name>
</gene>
<proteinExistence type="predicted"/>
<sequence>MNRNGLNKYLVTAILLSLITVGCEDKKENETLPLIGLLFSQGVIGENGAGNGQGRPPAGSLSQPALNTATFIENGQSHTLNQVNGCRNFFVNLNKSGGNGAPAIALDAIDFSKNSNVLLYSGQLPNLDVNIASGTGYTIEQNQSCPAYLFENSAGVYDIQILNCNMVSNGFANLSVSFRIRCAKE</sequence>
<comment type="caution">
    <text evidence="1">The sequence shown here is derived from an EMBL/GenBank/DDBJ whole genome shotgun (WGS) entry which is preliminary data.</text>
</comment>
<organism evidence="1 2">
    <name type="scientific">Leptospira barantonii</name>
    <dbReference type="NCBI Taxonomy" id="2023184"/>
    <lineage>
        <taxon>Bacteria</taxon>
        <taxon>Pseudomonadati</taxon>
        <taxon>Spirochaetota</taxon>
        <taxon>Spirochaetia</taxon>
        <taxon>Leptospirales</taxon>
        <taxon>Leptospiraceae</taxon>
        <taxon>Leptospira</taxon>
    </lineage>
</organism>
<name>A0ABX4NQC4_9LEPT</name>
<dbReference type="Proteomes" id="UP000231879">
    <property type="component" value="Unassembled WGS sequence"/>
</dbReference>
<evidence type="ECO:0000313" key="2">
    <source>
        <dbReference type="Proteomes" id="UP000231879"/>
    </source>
</evidence>
<dbReference type="PROSITE" id="PS51257">
    <property type="entry name" value="PROKAR_LIPOPROTEIN"/>
    <property type="match status" value="1"/>
</dbReference>
<keyword evidence="2" id="KW-1185">Reference proteome</keyword>
<dbReference type="RefSeq" id="WP_100761456.1">
    <property type="nucleotide sequence ID" value="NZ_NPDS01000002.1"/>
</dbReference>
<dbReference type="EMBL" id="NPDS01000002">
    <property type="protein sequence ID" value="PJZ57807.1"/>
    <property type="molecule type" value="Genomic_DNA"/>
</dbReference>
<accession>A0ABX4NQC4</accession>
<evidence type="ECO:0000313" key="1">
    <source>
        <dbReference type="EMBL" id="PJZ57807.1"/>
    </source>
</evidence>
<evidence type="ECO:0008006" key="3">
    <source>
        <dbReference type="Google" id="ProtNLM"/>
    </source>
</evidence>
<reference evidence="1 2" key="1">
    <citation type="submission" date="2017-07" db="EMBL/GenBank/DDBJ databases">
        <title>Leptospira spp. isolated from tropical soils.</title>
        <authorList>
            <person name="Thibeaux R."/>
            <person name="Iraola G."/>
            <person name="Ferres I."/>
            <person name="Bierque E."/>
            <person name="Girault D."/>
            <person name="Soupe-Gilbert M.-E."/>
            <person name="Picardeau M."/>
            <person name="Goarant C."/>
        </authorList>
    </citation>
    <scope>NUCLEOTIDE SEQUENCE [LARGE SCALE GENOMIC DNA]</scope>
    <source>
        <strain evidence="1 2">FH4-C-A1</strain>
    </source>
</reference>